<name>A0ABU0ETB8_9PSEU</name>
<accession>A0ABU0ETB8</accession>
<dbReference type="EMBL" id="JAUSUT010000001">
    <property type="protein sequence ID" value="MDQ0378551.1"/>
    <property type="molecule type" value="Genomic_DNA"/>
</dbReference>
<proteinExistence type="predicted"/>
<organism evidence="2 3">
    <name type="scientific">Amycolatopsis thermophila</name>
    <dbReference type="NCBI Taxonomy" id="206084"/>
    <lineage>
        <taxon>Bacteria</taxon>
        <taxon>Bacillati</taxon>
        <taxon>Actinomycetota</taxon>
        <taxon>Actinomycetes</taxon>
        <taxon>Pseudonocardiales</taxon>
        <taxon>Pseudonocardiaceae</taxon>
        <taxon>Amycolatopsis</taxon>
    </lineage>
</organism>
<evidence type="ECO:0000256" key="1">
    <source>
        <dbReference type="SAM" id="MobiDB-lite"/>
    </source>
</evidence>
<protein>
    <submittedName>
        <fullName evidence="2">Uncharacterized protein</fullName>
    </submittedName>
</protein>
<evidence type="ECO:0000313" key="3">
    <source>
        <dbReference type="Proteomes" id="UP001229651"/>
    </source>
</evidence>
<comment type="caution">
    <text evidence="2">The sequence shown here is derived from an EMBL/GenBank/DDBJ whole genome shotgun (WGS) entry which is preliminary data.</text>
</comment>
<dbReference type="RefSeq" id="WP_306991355.1">
    <property type="nucleotide sequence ID" value="NZ_JAUSUT010000001.1"/>
</dbReference>
<evidence type="ECO:0000313" key="2">
    <source>
        <dbReference type="EMBL" id="MDQ0378551.1"/>
    </source>
</evidence>
<keyword evidence="3" id="KW-1185">Reference proteome</keyword>
<dbReference type="Proteomes" id="UP001229651">
    <property type="component" value="Unassembled WGS sequence"/>
</dbReference>
<feature type="region of interest" description="Disordered" evidence="1">
    <location>
        <begin position="1"/>
        <end position="42"/>
    </location>
</feature>
<feature type="region of interest" description="Disordered" evidence="1">
    <location>
        <begin position="80"/>
        <end position="110"/>
    </location>
</feature>
<reference evidence="2 3" key="1">
    <citation type="submission" date="2023-07" db="EMBL/GenBank/DDBJ databases">
        <title>Sequencing the genomes of 1000 actinobacteria strains.</title>
        <authorList>
            <person name="Klenk H.-P."/>
        </authorList>
    </citation>
    <scope>NUCLEOTIDE SEQUENCE [LARGE SCALE GENOMIC DNA]</scope>
    <source>
        <strain evidence="2 3">DSM 45805</strain>
    </source>
</reference>
<gene>
    <name evidence="2" type="ORF">FB470_002545</name>
</gene>
<feature type="compositionally biased region" description="Low complexity" evidence="1">
    <location>
        <begin position="7"/>
        <end position="42"/>
    </location>
</feature>
<sequence>MKRDVSAAKPGRGGPAAARAAVVGQSAASAEPGRGEAGRAAAGDLGARLAKGVADGEPLDPGLLRQQALLATLVLRPDIADGRSPAENLGGAPGEPDARNDHTRRCPRPR</sequence>